<dbReference type="InterPro" id="IPR011333">
    <property type="entry name" value="SKP1/BTB/POZ_sf"/>
</dbReference>
<accession>A0A397UFF5</accession>
<dbReference type="InterPro" id="IPR000210">
    <property type="entry name" value="BTB/POZ_dom"/>
</dbReference>
<dbReference type="SUPFAM" id="SSF54695">
    <property type="entry name" value="POZ domain"/>
    <property type="match status" value="1"/>
</dbReference>
<name>A0A397UFF5_9GLOM</name>
<dbReference type="InterPro" id="IPR051481">
    <property type="entry name" value="BTB-POZ/Galectin-3-binding"/>
</dbReference>
<evidence type="ECO:0000313" key="3">
    <source>
        <dbReference type="Proteomes" id="UP000266673"/>
    </source>
</evidence>
<protein>
    <recommendedName>
        <fullName evidence="1">BTB domain-containing protein</fullName>
    </recommendedName>
</protein>
<organism evidence="2 3">
    <name type="scientific">Gigaspora rosea</name>
    <dbReference type="NCBI Taxonomy" id="44941"/>
    <lineage>
        <taxon>Eukaryota</taxon>
        <taxon>Fungi</taxon>
        <taxon>Fungi incertae sedis</taxon>
        <taxon>Mucoromycota</taxon>
        <taxon>Glomeromycotina</taxon>
        <taxon>Glomeromycetes</taxon>
        <taxon>Diversisporales</taxon>
        <taxon>Gigasporaceae</taxon>
        <taxon>Gigaspora</taxon>
    </lineage>
</organism>
<dbReference type="OrthoDB" id="298084at2759"/>
<proteinExistence type="predicted"/>
<dbReference type="SMART" id="SM00225">
    <property type="entry name" value="BTB"/>
    <property type="match status" value="1"/>
</dbReference>
<feature type="domain" description="BTB" evidence="1">
    <location>
        <begin position="23"/>
        <end position="96"/>
    </location>
</feature>
<dbReference type="AlphaFoldDB" id="A0A397UFF5"/>
<dbReference type="Pfam" id="PF00651">
    <property type="entry name" value="BTB"/>
    <property type="match status" value="1"/>
</dbReference>
<gene>
    <name evidence="2" type="ORF">C2G38_2211870</name>
</gene>
<dbReference type="Proteomes" id="UP000266673">
    <property type="component" value="Unassembled WGS sequence"/>
</dbReference>
<comment type="caution">
    <text evidence="2">The sequence shown here is derived from an EMBL/GenBank/DDBJ whole genome shotgun (WGS) entry which is preliminary data.</text>
</comment>
<dbReference type="InterPro" id="IPR006571">
    <property type="entry name" value="TLDc_dom"/>
</dbReference>
<evidence type="ECO:0000313" key="2">
    <source>
        <dbReference type="EMBL" id="RIB08351.1"/>
    </source>
</evidence>
<dbReference type="Gene3D" id="3.30.710.10">
    <property type="entry name" value="Potassium Channel Kv1.1, Chain A"/>
    <property type="match status" value="1"/>
</dbReference>
<dbReference type="EMBL" id="QKWP01001519">
    <property type="protein sequence ID" value="RIB08351.1"/>
    <property type="molecule type" value="Genomic_DNA"/>
</dbReference>
<sequence length="484" mass="56552">MYSELLTRLSNDIVKLIHNSEGYDIKITVGESPNTKEFKAHSLILRARSPYFNRALSCEWTKKQDNLIIFEKPNVSPNTFEIILRYIYGDIFHLEDYDPFDILDLLIAADEIMIDDVLMDHVQTYLIHSKADWIDENLLDILTIVSPRNSCRKLREYCLDEIILCDLSSFFDADWFTSIDEFVLLALLQRDDLDLCEPILWEYVIKWGITNTPGLERRVEQWSPEDFTALEKTLHRCIPHIRFFQMSRSEFYKYVQPFSKILPENLLNNIIQYHQTNCLYSIMLPTPRNPAIRINSSVIINPKCGKSIINWIEKKSFLSDKSINYTYDFNLLYRASWGDNGHSFHEMCDNVGPTLIVIKVEGTNEVIGGYNALNVGWQRGWLSLSRGSKDCFIFSLGTDMRKANIDEDAKYGYILSDQINYAIYDHPQDGPCFGSGPDLYVGFNCDQPLGYRQNRCYKSGVFNRQGSFRWKDWEIFQIVKEKYR</sequence>
<dbReference type="Pfam" id="PF07534">
    <property type="entry name" value="TLD"/>
    <property type="match status" value="1"/>
</dbReference>
<dbReference type="PANTHER" id="PTHR24410:SF23">
    <property type="entry name" value="BTB DOMAIN-CONTAINING PROTEIN-RELATED"/>
    <property type="match status" value="1"/>
</dbReference>
<dbReference type="PANTHER" id="PTHR24410">
    <property type="entry name" value="HL07962P-RELATED"/>
    <property type="match status" value="1"/>
</dbReference>
<dbReference type="PROSITE" id="PS50097">
    <property type="entry name" value="BTB"/>
    <property type="match status" value="1"/>
</dbReference>
<reference evidence="2 3" key="1">
    <citation type="submission" date="2018-06" db="EMBL/GenBank/DDBJ databases">
        <title>Comparative genomics reveals the genomic features of Rhizophagus irregularis, R. cerebriforme, R. diaphanum and Gigaspora rosea, and their symbiotic lifestyle signature.</title>
        <authorList>
            <person name="Morin E."/>
            <person name="San Clemente H."/>
            <person name="Chen E.C.H."/>
            <person name="De La Providencia I."/>
            <person name="Hainaut M."/>
            <person name="Kuo A."/>
            <person name="Kohler A."/>
            <person name="Murat C."/>
            <person name="Tang N."/>
            <person name="Roy S."/>
            <person name="Loubradou J."/>
            <person name="Henrissat B."/>
            <person name="Grigoriev I.V."/>
            <person name="Corradi N."/>
            <person name="Roux C."/>
            <person name="Martin F.M."/>
        </authorList>
    </citation>
    <scope>NUCLEOTIDE SEQUENCE [LARGE SCALE GENOMIC DNA]</scope>
    <source>
        <strain evidence="2 3">DAOM 194757</strain>
    </source>
</reference>
<keyword evidence="3" id="KW-1185">Reference proteome</keyword>
<evidence type="ECO:0000259" key="1">
    <source>
        <dbReference type="PROSITE" id="PS50097"/>
    </source>
</evidence>